<evidence type="ECO:0000313" key="7">
    <source>
        <dbReference type="Proteomes" id="UP000094801"/>
    </source>
</evidence>
<evidence type="ECO:0000256" key="4">
    <source>
        <dbReference type="ARBA" id="ARBA00023128"/>
    </source>
</evidence>
<evidence type="ECO:0000256" key="3">
    <source>
        <dbReference type="ARBA" id="ARBA00014638"/>
    </source>
</evidence>
<dbReference type="AlphaFoldDB" id="A0A1E4T3Q6"/>
<evidence type="ECO:0000256" key="1">
    <source>
        <dbReference type="ARBA" id="ARBA00004173"/>
    </source>
</evidence>
<evidence type="ECO:0000256" key="5">
    <source>
        <dbReference type="SAM" id="MobiDB-lite"/>
    </source>
</evidence>
<name>A0A1E4T3Q6_9ASCO</name>
<proteinExistence type="inferred from homology"/>
<gene>
    <name evidence="6" type="ORF">CANARDRAFT_6866</name>
</gene>
<protein>
    <recommendedName>
        <fullName evidence="3">Required for respiratory growth protein 7, mitochondrial</fullName>
    </recommendedName>
</protein>
<organism evidence="6 7">
    <name type="scientific">[Candida] arabinofermentans NRRL YB-2248</name>
    <dbReference type="NCBI Taxonomy" id="983967"/>
    <lineage>
        <taxon>Eukaryota</taxon>
        <taxon>Fungi</taxon>
        <taxon>Dikarya</taxon>
        <taxon>Ascomycota</taxon>
        <taxon>Saccharomycotina</taxon>
        <taxon>Pichiomycetes</taxon>
        <taxon>Pichiales</taxon>
        <taxon>Pichiaceae</taxon>
        <taxon>Ogataea</taxon>
        <taxon>Ogataea/Candida clade</taxon>
    </lineage>
</organism>
<reference evidence="7" key="1">
    <citation type="submission" date="2016-04" db="EMBL/GenBank/DDBJ databases">
        <title>Comparative genomics of biotechnologically important yeasts.</title>
        <authorList>
            <consortium name="DOE Joint Genome Institute"/>
            <person name="Riley R."/>
            <person name="Haridas S."/>
            <person name="Wolfe K.H."/>
            <person name="Lopes M.R."/>
            <person name="Hittinger C.T."/>
            <person name="Goker M."/>
            <person name="Salamov A."/>
            <person name="Wisecaver J."/>
            <person name="Long T.M."/>
            <person name="Aerts A.L."/>
            <person name="Barry K."/>
            <person name="Choi C."/>
            <person name="Clum A."/>
            <person name="Coughlan A.Y."/>
            <person name="Deshpande S."/>
            <person name="Douglass A.P."/>
            <person name="Hanson S.J."/>
            <person name="Klenk H.-P."/>
            <person name="Labutti K."/>
            <person name="Lapidus A."/>
            <person name="Lindquist E."/>
            <person name="Lipzen A."/>
            <person name="Meier-Kolthoff J.P."/>
            <person name="Ohm R.A."/>
            <person name="Otillar R.P."/>
            <person name="Pangilinan J."/>
            <person name="Peng Y."/>
            <person name="Rokas A."/>
            <person name="Rosa C.A."/>
            <person name="Scheuner C."/>
            <person name="Sibirny A.A."/>
            <person name="Slot J.C."/>
            <person name="Stielow J.B."/>
            <person name="Sun H."/>
            <person name="Kurtzman C.P."/>
            <person name="Blackwell M."/>
            <person name="Grigoriev I.V."/>
            <person name="Jeffries T.W."/>
        </authorList>
    </citation>
    <scope>NUCLEOTIDE SEQUENCE [LARGE SCALE GENOMIC DNA]</scope>
    <source>
        <strain evidence="7">NRRL YB-2248</strain>
    </source>
</reference>
<feature type="compositionally biased region" description="Polar residues" evidence="5">
    <location>
        <begin position="8"/>
        <end position="34"/>
    </location>
</feature>
<feature type="region of interest" description="Disordered" evidence="5">
    <location>
        <begin position="1"/>
        <end position="48"/>
    </location>
</feature>
<dbReference type="Proteomes" id="UP000094801">
    <property type="component" value="Unassembled WGS sequence"/>
</dbReference>
<dbReference type="InterPro" id="IPR018828">
    <property type="entry name" value="RRG7"/>
</dbReference>
<dbReference type="EMBL" id="KV453850">
    <property type="protein sequence ID" value="ODV86390.1"/>
    <property type="molecule type" value="Genomic_DNA"/>
</dbReference>
<dbReference type="Pfam" id="PF10356">
    <property type="entry name" value="RRG7"/>
    <property type="match status" value="2"/>
</dbReference>
<comment type="similarity">
    <text evidence="2">Belongs to the RRG7 family.</text>
</comment>
<dbReference type="PANTHER" id="PTHR28133:SF1">
    <property type="entry name" value="REQUIRED FOR RESPIRATORY GROWTH PROTEIN 7, MITOCHONDRIAL"/>
    <property type="match status" value="1"/>
</dbReference>
<sequence>MSKPEAESISSSVGDDQQEHSLNVITNTAATTQPSSSESTAGKASSSQLSISEITDGLTNKLNDILMEVNKTDKDLTRVFDGIERKLSSFTINKHSLLHTVSGSPITFLKISAMSHPVFSKLSSRLLNTSKMSKLFVTPLELASNKEEIQEQPKKVKKRAKSKKSELEVIGNSKYNSLNTYLDYAKAGKVSTDSTVFQGNLYELSFLEFLRTHFDLSRIIHQGGKDDKGIDIRANWNLTNLKPVGTSKSAKKESKVFETVNAVKRVKPLVLKKDLTKSLNVKLYVQCKCWEKSRVDARMVREINGTFFNGDNERLRANSQNNVSLVSNTGVSDKKVKIGGAKLNSQSFLMVVAPTGFTRQGLIDFDRSLLPLIFVKFSKNRLLDGVGKNGVYELKNYEIGRLESVYCNPMAQALMKGLDWVNFIREISLDQGSDYNHTTQ</sequence>
<dbReference type="GO" id="GO:0005739">
    <property type="term" value="C:mitochondrion"/>
    <property type="evidence" value="ECO:0007669"/>
    <property type="project" value="UniProtKB-SubCell"/>
</dbReference>
<dbReference type="OrthoDB" id="20734at2759"/>
<dbReference type="PANTHER" id="PTHR28133">
    <property type="entry name" value="REQUIRED FOR RESPIRATORY GROWTH PROTEIN 7, MITOCHONDRIAL"/>
    <property type="match status" value="1"/>
</dbReference>
<comment type="subcellular location">
    <subcellularLocation>
        <location evidence="1">Mitochondrion</location>
    </subcellularLocation>
</comment>
<keyword evidence="7" id="KW-1185">Reference proteome</keyword>
<feature type="compositionally biased region" description="Low complexity" evidence="5">
    <location>
        <begin position="35"/>
        <end position="47"/>
    </location>
</feature>
<accession>A0A1E4T3Q6</accession>
<keyword evidence="4" id="KW-0496">Mitochondrion</keyword>
<evidence type="ECO:0000256" key="2">
    <source>
        <dbReference type="ARBA" id="ARBA00009554"/>
    </source>
</evidence>
<evidence type="ECO:0000313" key="6">
    <source>
        <dbReference type="EMBL" id="ODV86390.1"/>
    </source>
</evidence>